<comment type="caution">
    <text evidence="1">The sequence shown here is derived from an EMBL/GenBank/DDBJ whole genome shotgun (WGS) entry which is preliminary data.</text>
</comment>
<dbReference type="InterPro" id="IPR046341">
    <property type="entry name" value="SET_dom_sf"/>
</dbReference>
<reference evidence="1" key="1">
    <citation type="submission" date="2020-04" db="EMBL/GenBank/DDBJ databases">
        <authorList>
            <person name="Alioto T."/>
            <person name="Alioto T."/>
            <person name="Gomez Garrido J."/>
        </authorList>
    </citation>
    <scope>NUCLEOTIDE SEQUENCE</scope>
    <source>
        <strain evidence="1">A484AB</strain>
    </source>
</reference>
<organism evidence="1 2">
    <name type="scientific">Paramuricea clavata</name>
    <name type="common">Red gorgonian</name>
    <name type="synonym">Violescent sea-whip</name>
    <dbReference type="NCBI Taxonomy" id="317549"/>
    <lineage>
        <taxon>Eukaryota</taxon>
        <taxon>Metazoa</taxon>
        <taxon>Cnidaria</taxon>
        <taxon>Anthozoa</taxon>
        <taxon>Octocorallia</taxon>
        <taxon>Malacalcyonacea</taxon>
        <taxon>Plexauridae</taxon>
        <taxon>Paramuricea</taxon>
    </lineage>
</organism>
<dbReference type="Proteomes" id="UP001152795">
    <property type="component" value="Unassembled WGS sequence"/>
</dbReference>
<keyword evidence="2" id="KW-1185">Reference proteome</keyword>
<dbReference type="Gene3D" id="2.170.270.10">
    <property type="entry name" value="SET domain"/>
    <property type="match status" value="1"/>
</dbReference>
<sequence length="159" mass="18218">MDAAARFINDSRGTSFQNNSKIKGRQMFRLKATKKIPANHEIFTSYGDSYWGKIFLTLAHATQHSNMARYQKGGNFRGKKYQRSKKRGGYIEKKIKNSKIGEQLKKIINVCNRLGNILIPKTKTKKTIQSGSSIGHSVRYVPPRRVRNTIPIAKQIMYQ</sequence>
<name>A0A6S7IC51_PARCT</name>
<evidence type="ECO:0000313" key="1">
    <source>
        <dbReference type="EMBL" id="CAB4016324.1"/>
    </source>
</evidence>
<dbReference type="SUPFAM" id="SSF82199">
    <property type="entry name" value="SET domain"/>
    <property type="match status" value="1"/>
</dbReference>
<gene>
    <name evidence="1" type="ORF">PACLA_8A083251</name>
</gene>
<protein>
    <submittedName>
        <fullName evidence="1">Uncharacterized protein</fullName>
    </submittedName>
</protein>
<proteinExistence type="predicted"/>
<dbReference type="AlphaFoldDB" id="A0A6S7IC51"/>
<accession>A0A6S7IC51</accession>
<dbReference type="OrthoDB" id="5560686at2759"/>
<dbReference type="EMBL" id="CACRXK020009071">
    <property type="protein sequence ID" value="CAB4016324.1"/>
    <property type="molecule type" value="Genomic_DNA"/>
</dbReference>
<evidence type="ECO:0000313" key="2">
    <source>
        <dbReference type="Proteomes" id="UP001152795"/>
    </source>
</evidence>